<evidence type="ECO:0000313" key="2">
    <source>
        <dbReference type="Proteomes" id="UP001500298"/>
    </source>
</evidence>
<accession>A0ABP9D4J1</accession>
<organism evidence="1 2">
    <name type="scientific">Algivirga pacifica</name>
    <dbReference type="NCBI Taxonomy" id="1162670"/>
    <lineage>
        <taxon>Bacteria</taxon>
        <taxon>Pseudomonadati</taxon>
        <taxon>Bacteroidota</taxon>
        <taxon>Cytophagia</taxon>
        <taxon>Cytophagales</taxon>
        <taxon>Flammeovirgaceae</taxon>
        <taxon>Algivirga</taxon>
    </lineage>
</organism>
<protein>
    <submittedName>
        <fullName evidence="1">Uncharacterized protein</fullName>
    </submittedName>
</protein>
<dbReference type="EMBL" id="BAABJX010000017">
    <property type="protein sequence ID" value="GAA4826488.1"/>
    <property type="molecule type" value="Genomic_DNA"/>
</dbReference>
<evidence type="ECO:0000313" key="1">
    <source>
        <dbReference type="EMBL" id="GAA4826488.1"/>
    </source>
</evidence>
<sequence length="134" mass="15691">MASFQKTINLQSTYTQTIYDHPIELPAAPCPHCQHTQWNTREEFTPCEHLLFIHLEETGEFAYQTKRFKKQWSSWLEASSHPFFRFTEAFITPFFLSPVTLHEVNYLSMEDDSSVGIATFGFAQYPRGMKDEID</sequence>
<name>A0ABP9D4J1_9BACT</name>
<reference evidence="2" key="1">
    <citation type="journal article" date="2019" name="Int. J. Syst. Evol. Microbiol.">
        <title>The Global Catalogue of Microorganisms (GCM) 10K type strain sequencing project: providing services to taxonomists for standard genome sequencing and annotation.</title>
        <authorList>
            <consortium name="The Broad Institute Genomics Platform"/>
            <consortium name="The Broad Institute Genome Sequencing Center for Infectious Disease"/>
            <person name="Wu L."/>
            <person name="Ma J."/>
        </authorList>
    </citation>
    <scope>NUCLEOTIDE SEQUENCE [LARGE SCALE GENOMIC DNA]</scope>
    <source>
        <strain evidence="2">JCM 18326</strain>
    </source>
</reference>
<gene>
    <name evidence="1" type="ORF">GCM10023331_08910</name>
</gene>
<proteinExistence type="predicted"/>
<dbReference type="RefSeq" id="WP_345369540.1">
    <property type="nucleotide sequence ID" value="NZ_BAABJX010000017.1"/>
</dbReference>
<comment type="caution">
    <text evidence="1">The sequence shown here is derived from an EMBL/GenBank/DDBJ whole genome shotgun (WGS) entry which is preliminary data.</text>
</comment>
<keyword evidence="2" id="KW-1185">Reference proteome</keyword>
<dbReference type="Proteomes" id="UP001500298">
    <property type="component" value="Unassembled WGS sequence"/>
</dbReference>